<comment type="caution">
    <text evidence="1">The sequence shown here is derived from an EMBL/GenBank/DDBJ whole genome shotgun (WGS) entry which is preliminary data.</text>
</comment>
<dbReference type="Proteomes" id="UP001482520">
    <property type="component" value="Unassembled WGS sequence"/>
</dbReference>
<dbReference type="PANTHER" id="PTHR43737:SF1">
    <property type="entry name" value="DUF1501 DOMAIN-CONTAINING PROTEIN"/>
    <property type="match status" value="1"/>
</dbReference>
<dbReference type="Pfam" id="PF07394">
    <property type="entry name" value="DUF1501"/>
    <property type="match status" value="1"/>
</dbReference>
<dbReference type="PROSITE" id="PS51318">
    <property type="entry name" value="TAT"/>
    <property type="match status" value="1"/>
</dbReference>
<proteinExistence type="predicted"/>
<reference evidence="1 2" key="1">
    <citation type="submission" date="2024-02" db="EMBL/GenBank/DDBJ databases">
        <title>Full genome sequence of Nocardioides kribbensis.</title>
        <authorList>
            <person name="Poletto B.L."/>
            <person name="Silva G."/>
            <person name="Galante D."/>
            <person name="Campos K.R."/>
            <person name="Santos M.B.N."/>
            <person name="Sacchi C.T."/>
        </authorList>
    </citation>
    <scope>NUCLEOTIDE SEQUENCE [LARGE SCALE GENOMIC DNA]</scope>
    <source>
        <strain evidence="1 2">O4R</strain>
    </source>
</reference>
<evidence type="ECO:0000313" key="1">
    <source>
        <dbReference type="EMBL" id="MEQ7846936.1"/>
    </source>
</evidence>
<dbReference type="InterPro" id="IPR010869">
    <property type="entry name" value="DUF1501"/>
</dbReference>
<name>A0ABV1NWN6_9ACTN</name>
<evidence type="ECO:0000313" key="2">
    <source>
        <dbReference type="Proteomes" id="UP001482520"/>
    </source>
</evidence>
<dbReference type="EMBL" id="JBEGDP010000005">
    <property type="protein sequence ID" value="MEQ7846936.1"/>
    <property type="molecule type" value="Genomic_DNA"/>
</dbReference>
<dbReference type="RefSeq" id="WP_349804164.1">
    <property type="nucleotide sequence ID" value="NZ_JBEGDP010000005.1"/>
</dbReference>
<protein>
    <submittedName>
        <fullName evidence="1">DUF1501 domain-containing protein</fullName>
    </submittedName>
</protein>
<dbReference type="InterPro" id="IPR006311">
    <property type="entry name" value="TAT_signal"/>
</dbReference>
<dbReference type="PANTHER" id="PTHR43737">
    <property type="entry name" value="BLL7424 PROTEIN"/>
    <property type="match status" value="1"/>
</dbReference>
<sequence length="433" mass="45089">MTTSAARTASRTGDPCGCPDYAAATALSRRGFLRGLGLTGAAYAVGSAMVTYGAAPAMAAGVAPAPNGSVLVVLSMRGAADGLSLVVPHGDPAYYAARPRIAVPAAKLLGKDAFFGLHPNLAPLLPMWQSGELAAVHATGMAVANRSHFAAMELVEDANPGSSVRSGWLNRLLGGLDGDSPLQGVSIGSSSPPASLYGEQPVMSLRNISDAVVAGNDQWDTDQARLRSLSQMWGSSTAPMARGMRSAMAAVADLGPVRQEPENRAAYPDSDLGRALAAVARTIRGDVGVSLVTVDQGEWDMHADLGTLDWGAMKYNANDLATAIAAFFADLGSMRERVTLLTISEFGRRVSENSNYGLDHGWGNVMFLAGAGVKGGRYYGRWPGLENSLDADLTVTTDFRSVLSEVVLSRTDASAAQVFPGFTPEPVGVMVGR</sequence>
<accession>A0ABV1NWN6</accession>
<keyword evidence="2" id="KW-1185">Reference proteome</keyword>
<organism evidence="1 2">
    <name type="scientific">Nocardioides kribbensis</name>
    <dbReference type="NCBI Taxonomy" id="305517"/>
    <lineage>
        <taxon>Bacteria</taxon>
        <taxon>Bacillati</taxon>
        <taxon>Actinomycetota</taxon>
        <taxon>Actinomycetes</taxon>
        <taxon>Propionibacteriales</taxon>
        <taxon>Nocardioidaceae</taxon>
        <taxon>Nocardioides</taxon>
    </lineage>
</organism>
<gene>
    <name evidence="1" type="ORF">V6R90_06560</name>
</gene>